<gene>
    <name evidence="3" type="ORF">J2Z60_001670</name>
</gene>
<dbReference type="PANTHER" id="PTHR10353">
    <property type="entry name" value="GLYCOSYL HYDROLASE"/>
    <property type="match status" value="1"/>
</dbReference>
<evidence type="ECO:0000313" key="3">
    <source>
        <dbReference type="EMBL" id="MBP2058485.1"/>
    </source>
</evidence>
<keyword evidence="4" id="KW-1185">Reference proteome</keyword>
<dbReference type="SUPFAM" id="SSF51445">
    <property type="entry name" value="(Trans)glycosidases"/>
    <property type="match status" value="1"/>
</dbReference>
<dbReference type="InterPro" id="IPR017853">
    <property type="entry name" value="GH"/>
</dbReference>
<protein>
    <submittedName>
        <fullName evidence="3">6-phospho-beta-glucosidase</fullName>
        <ecNumber evidence="3">3.2.1.86</ecNumber>
    </submittedName>
</protein>
<dbReference type="EMBL" id="JAGGLU010000010">
    <property type="protein sequence ID" value="MBP2058485.1"/>
    <property type="molecule type" value="Genomic_DNA"/>
</dbReference>
<dbReference type="GO" id="GO:0008706">
    <property type="term" value="F:6-phospho-beta-glucosidase activity"/>
    <property type="evidence" value="ECO:0007669"/>
    <property type="project" value="UniProtKB-EC"/>
</dbReference>
<dbReference type="PANTHER" id="PTHR10353:SF122">
    <property type="entry name" value="6-PHOSPHO-BETA-GLUCOSIDASE ASCB-RELATED"/>
    <property type="match status" value="1"/>
</dbReference>
<keyword evidence="1 3" id="KW-0326">Glycosidase</keyword>
<comment type="caution">
    <text evidence="3">The sequence shown here is derived from an EMBL/GenBank/DDBJ whole genome shotgun (WGS) entry which is preliminary data.</text>
</comment>
<organism evidence="3 4">
    <name type="scientific">Lactobacillus colini</name>
    <dbReference type="NCBI Taxonomy" id="1819254"/>
    <lineage>
        <taxon>Bacteria</taxon>
        <taxon>Bacillati</taxon>
        <taxon>Bacillota</taxon>
        <taxon>Bacilli</taxon>
        <taxon>Lactobacillales</taxon>
        <taxon>Lactobacillaceae</taxon>
        <taxon>Lactobacillus</taxon>
    </lineage>
</organism>
<dbReference type="Pfam" id="PF00232">
    <property type="entry name" value="Glyco_hydro_1"/>
    <property type="match status" value="1"/>
</dbReference>
<accession>A0ABS4MFL9</accession>
<comment type="similarity">
    <text evidence="2">Belongs to the glycosyl hydrolase 1 family.</text>
</comment>
<reference evidence="3 4" key="1">
    <citation type="submission" date="2021-03" db="EMBL/GenBank/DDBJ databases">
        <title>Genomic Encyclopedia of Type Strains, Phase IV (KMG-IV): sequencing the most valuable type-strain genomes for metagenomic binning, comparative biology and taxonomic classification.</title>
        <authorList>
            <person name="Goeker M."/>
        </authorList>
    </citation>
    <scope>NUCLEOTIDE SEQUENCE [LARGE SCALE GENOMIC DNA]</scope>
    <source>
        <strain evidence="3 4">DSM 101872</strain>
    </source>
</reference>
<proteinExistence type="inferred from homology"/>
<dbReference type="Proteomes" id="UP001519292">
    <property type="component" value="Unassembled WGS sequence"/>
</dbReference>
<evidence type="ECO:0000313" key="4">
    <source>
        <dbReference type="Proteomes" id="UP001519292"/>
    </source>
</evidence>
<evidence type="ECO:0000256" key="1">
    <source>
        <dbReference type="ARBA" id="ARBA00023295"/>
    </source>
</evidence>
<dbReference type="Gene3D" id="3.20.20.80">
    <property type="entry name" value="Glycosidases"/>
    <property type="match status" value="1"/>
</dbReference>
<name>A0ABS4MFL9_9LACO</name>
<evidence type="ECO:0000256" key="2">
    <source>
        <dbReference type="RuleBase" id="RU003690"/>
    </source>
</evidence>
<keyword evidence="3" id="KW-0378">Hydrolase</keyword>
<sequence>MTIEMKKNRYPYFPKGFLWGGAQAASQADGAYQEDGKGMNSSDVQPYLKGMSNKEIQKIETEGMTESEVERNSKDTTNYYPKRYGIDFYHTYKEDLKRLADAGFTTFRTSLDWSRIFPNGDDEEPNEAALKHYSDMIDYMLELGIEPIITMNHYETPINITLKYKGWPNKKVIPMFEKFGRTLLDRFGNRVKYWIVVNQINMVQIEPWLSVGVASDQYKNMNEALYQAMHNQFVAAAAIKDYAKSLHNPNIHIGTMVADGTVYPASSKPDNIILAMQQNRMQYFVTDVQFRGEYPKFALNYFRSNNIHIDMTEDELQLIKANPMDFLAISYYYSKMVDSTKNSMQPADTTANPNLKESDWGWAIDPQGLYNSLSQYADRYQKPIIIAENGFGAYDTLEEDKTIHDKYRTDYLGSHIEQVGRAIHDGADVIAYCAWGPIDIVSCSSQQMSKRYGFVYVDLDDEGNGSGKRYLKDSYYWYKKLIASNGAEI</sequence>
<dbReference type="RefSeq" id="WP_245328768.1">
    <property type="nucleotide sequence ID" value="NZ_JAGGLU010000010.1"/>
</dbReference>
<dbReference type="EC" id="3.2.1.86" evidence="3"/>
<dbReference type="InterPro" id="IPR001360">
    <property type="entry name" value="Glyco_hydro_1"/>
</dbReference>
<dbReference type="PRINTS" id="PR00131">
    <property type="entry name" value="GLHYDRLASE1"/>
</dbReference>